<dbReference type="Pfam" id="PF10077">
    <property type="entry name" value="DUF2314"/>
    <property type="match status" value="1"/>
</dbReference>
<organism evidence="2 3">
    <name type="scientific">Mucilaginibacter gracilis</name>
    <dbReference type="NCBI Taxonomy" id="423350"/>
    <lineage>
        <taxon>Bacteria</taxon>
        <taxon>Pseudomonadati</taxon>
        <taxon>Bacteroidota</taxon>
        <taxon>Sphingobacteriia</taxon>
        <taxon>Sphingobacteriales</taxon>
        <taxon>Sphingobacteriaceae</taxon>
        <taxon>Mucilaginibacter</taxon>
    </lineage>
</organism>
<sequence>MFEFFKRKKKEPEANENLVVSFAANDSILQGYKQKAQEQISYLIDFIKENGDGIEKYGEVLFNYGVKVRFEEGDEAEHMWVKVSEFKDGYFLGELNNDPNTMKLIKCGDKVNVLVKDVEDWILQDLLTKTKVGHFSNAYVKGNANRDSQ</sequence>
<comment type="caution">
    <text evidence="2">The sequence shown here is derived from an EMBL/GenBank/DDBJ whole genome shotgun (WGS) entry which is preliminary data.</text>
</comment>
<gene>
    <name evidence="2" type="ORF">BDD43_3977</name>
</gene>
<evidence type="ECO:0000313" key="2">
    <source>
        <dbReference type="EMBL" id="RKR83763.1"/>
    </source>
</evidence>
<feature type="domain" description="DUF2314" evidence="1">
    <location>
        <begin position="33"/>
        <end position="126"/>
    </location>
</feature>
<proteinExistence type="predicted"/>
<dbReference type="RefSeq" id="WP_121199224.1">
    <property type="nucleotide sequence ID" value="NZ_RBKU01000001.1"/>
</dbReference>
<evidence type="ECO:0000313" key="3">
    <source>
        <dbReference type="Proteomes" id="UP000268007"/>
    </source>
</evidence>
<dbReference type="EMBL" id="RBKU01000001">
    <property type="protein sequence ID" value="RKR83763.1"/>
    <property type="molecule type" value="Genomic_DNA"/>
</dbReference>
<dbReference type="Proteomes" id="UP000268007">
    <property type="component" value="Unassembled WGS sequence"/>
</dbReference>
<keyword evidence="3" id="KW-1185">Reference proteome</keyword>
<evidence type="ECO:0000259" key="1">
    <source>
        <dbReference type="Pfam" id="PF10077"/>
    </source>
</evidence>
<reference evidence="2 3" key="1">
    <citation type="submission" date="2018-10" db="EMBL/GenBank/DDBJ databases">
        <title>Genomic Encyclopedia of Archaeal and Bacterial Type Strains, Phase II (KMG-II): from individual species to whole genera.</title>
        <authorList>
            <person name="Goeker M."/>
        </authorList>
    </citation>
    <scope>NUCLEOTIDE SEQUENCE [LARGE SCALE GENOMIC DNA]</scope>
    <source>
        <strain evidence="2 3">DSM 18602</strain>
    </source>
</reference>
<name>A0A495J4L0_9SPHI</name>
<protein>
    <submittedName>
        <fullName evidence="2">Uncharacterized protein DUF2314</fullName>
    </submittedName>
</protein>
<dbReference type="InterPro" id="IPR018756">
    <property type="entry name" value="DUF2314"/>
</dbReference>
<dbReference type="OrthoDB" id="884440at2"/>
<accession>A0A495J4L0</accession>
<dbReference type="AlphaFoldDB" id="A0A495J4L0"/>